<evidence type="ECO:0000313" key="3">
    <source>
        <dbReference type="Proteomes" id="UP001189624"/>
    </source>
</evidence>
<reference evidence="2" key="1">
    <citation type="submission" date="2023-10" db="EMBL/GenBank/DDBJ databases">
        <authorList>
            <person name="Domelevo Entfellner J.-B."/>
        </authorList>
    </citation>
    <scope>NUCLEOTIDE SEQUENCE</scope>
</reference>
<evidence type="ECO:0000256" key="1">
    <source>
        <dbReference type="SAM" id="Phobius"/>
    </source>
</evidence>
<feature type="transmembrane region" description="Helical" evidence="1">
    <location>
        <begin position="391"/>
        <end position="415"/>
    </location>
</feature>
<dbReference type="AlphaFoldDB" id="A0AA86W0H9"/>
<gene>
    <name evidence="2" type="ORF">AYBTSS11_LOCUS25799</name>
</gene>
<evidence type="ECO:0000313" key="2">
    <source>
        <dbReference type="EMBL" id="CAJ1973735.1"/>
    </source>
</evidence>
<dbReference type="InterPro" id="IPR004158">
    <property type="entry name" value="DUF247_pln"/>
</dbReference>
<protein>
    <submittedName>
        <fullName evidence="2">Uncharacterized protein</fullName>
    </submittedName>
</protein>
<keyword evidence="1" id="KW-0472">Membrane</keyword>
<dbReference type="Proteomes" id="UP001189624">
    <property type="component" value="Chromosome 9"/>
</dbReference>
<name>A0AA86W0H9_9FABA</name>
<accession>A0AA86W0H9</accession>
<dbReference type="PANTHER" id="PTHR31170">
    <property type="entry name" value="BNAC04G53230D PROTEIN"/>
    <property type="match status" value="1"/>
</dbReference>
<dbReference type="Pfam" id="PF03140">
    <property type="entry name" value="DUF247"/>
    <property type="match status" value="1"/>
</dbReference>
<dbReference type="Gramene" id="rna-AYBTSS11_LOCUS25799">
    <property type="protein sequence ID" value="CAJ1973735.1"/>
    <property type="gene ID" value="gene-AYBTSS11_LOCUS25799"/>
</dbReference>
<keyword evidence="1" id="KW-0812">Transmembrane</keyword>
<sequence>MKHGAEVHDIGAMLEGAEAPVSEKCCIYRVPFRIRKLNEDAYTPMVVSVGPFHHNAHPGLHNMEKHKLLYCKAFLQRTKTTIDTWIHYLEEELSFIRSCYSETIDLVSKDELVKIILVDSFFILELFCRFAEGEPLRNDVCLTKTWLFTHIQLDLLLLENQLPFSLLDALFNMSFSRSEGLPSFLQLTFEYFNDYNRSNMNSDNISISNFTDLLRTFNLKHPLHEQPHRIQEFVKHFPSATELSEAGVRFKVNTEKKCLLDFKFAGGDLEIPQLEVHDWTELLFRNMVALEQCHYPEESYITDYVKILDVLVNTSKDVDVLIRKRVLVNWLGDSDIVAKLFNGLMQNVTESNVSSHFLSLRQELNDFYRNPWNNLKSTLKRDYCRTPWQTAATVAAIVLLILSFVQAVCSVLQVLPH</sequence>
<keyword evidence="1" id="KW-1133">Transmembrane helix</keyword>
<dbReference type="EMBL" id="OY731406">
    <property type="protein sequence ID" value="CAJ1973735.1"/>
    <property type="molecule type" value="Genomic_DNA"/>
</dbReference>
<proteinExistence type="predicted"/>
<dbReference type="PANTHER" id="PTHR31170:SF23">
    <property type="match status" value="1"/>
</dbReference>
<organism evidence="2 3">
    <name type="scientific">Sphenostylis stenocarpa</name>
    <dbReference type="NCBI Taxonomy" id="92480"/>
    <lineage>
        <taxon>Eukaryota</taxon>
        <taxon>Viridiplantae</taxon>
        <taxon>Streptophyta</taxon>
        <taxon>Embryophyta</taxon>
        <taxon>Tracheophyta</taxon>
        <taxon>Spermatophyta</taxon>
        <taxon>Magnoliopsida</taxon>
        <taxon>eudicotyledons</taxon>
        <taxon>Gunneridae</taxon>
        <taxon>Pentapetalae</taxon>
        <taxon>rosids</taxon>
        <taxon>fabids</taxon>
        <taxon>Fabales</taxon>
        <taxon>Fabaceae</taxon>
        <taxon>Papilionoideae</taxon>
        <taxon>50 kb inversion clade</taxon>
        <taxon>NPAAA clade</taxon>
        <taxon>indigoferoid/millettioid clade</taxon>
        <taxon>Phaseoleae</taxon>
        <taxon>Sphenostylis</taxon>
    </lineage>
</organism>
<keyword evidence="3" id="KW-1185">Reference proteome</keyword>